<dbReference type="RefSeq" id="WP_207155311.1">
    <property type="nucleotide sequence ID" value="NZ_AP024484.1"/>
</dbReference>
<evidence type="ECO:0008006" key="7">
    <source>
        <dbReference type="Google" id="ProtNLM"/>
    </source>
</evidence>
<dbReference type="InterPro" id="IPR019734">
    <property type="entry name" value="TPR_rpt"/>
</dbReference>
<evidence type="ECO:0000313" key="5">
    <source>
        <dbReference type="EMBL" id="BCS85153.1"/>
    </source>
</evidence>
<name>A0ABN6ELM4_9BACT</name>
<dbReference type="Gene3D" id="1.25.40.10">
    <property type="entry name" value="Tetratricopeptide repeat domain"/>
    <property type="match status" value="1"/>
</dbReference>
<reference evidence="5 6" key="1">
    <citation type="journal article" date="2022" name="Int. J. Syst. Evol. Microbiol.">
        <title>Prevotella herbatica sp. nov., a plant polysaccharide-decomposing anaerobic bacterium isolated from a methanogenic reactor.</title>
        <authorList>
            <person name="Uek A."/>
            <person name="Tonouchi A."/>
            <person name="Kaku N."/>
            <person name="Ueki K."/>
        </authorList>
    </citation>
    <scope>NUCLEOTIDE SEQUENCE [LARGE SCALE GENOMIC DNA]</scope>
    <source>
        <strain evidence="5 6">WR041</strain>
    </source>
</reference>
<dbReference type="Pfam" id="PF07719">
    <property type="entry name" value="TPR_2"/>
    <property type="match status" value="1"/>
</dbReference>
<sequence length="315" mass="36210">MVRKTLIAIIMLLVSSVGFALNNNRNGLIVKGDSCVTENDYFHALDYFLQAQKIRDTKDLQMKIADCYYCRYQLKECTTILEKIKEDSLSHDAFKELYYAYGAMEKPSTQEIYGYALIRRFPMDSRILASLMHLIIDNDKYGTRQFLAVEFGEKYFKKDSDNVEVNRALAQAYFFSQKYDKSLNMYHRLLQEKDTTFSGLYYTGLCYEYLHNLDSAKVYLQKAVNISPKSPVGMYRLGMVESMLHLNAEAISHLETAAQLYQPSPTLMRLIYKNLGQSEAESGNKAKALEAWKKALAYEPDDDITSKIKQISGSK</sequence>
<evidence type="ECO:0000256" key="4">
    <source>
        <dbReference type="SAM" id="SignalP"/>
    </source>
</evidence>
<accession>A0ABN6ELM4</accession>
<dbReference type="EMBL" id="AP024484">
    <property type="protein sequence ID" value="BCS85153.1"/>
    <property type="molecule type" value="Genomic_DNA"/>
</dbReference>
<evidence type="ECO:0000256" key="2">
    <source>
        <dbReference type="ARBA" id="ARBA00022803"/>
    </source>
</evidence>
<feature type="repeat" description="TPR" evidence="3">
    <location>
        <begin position="197"/>
        <end position="230"/>
    </location>
</feature>
<dbReference type="InterPro" id="IPR011990">
    <property type="entry name" value="TPR-like_helical_dom_sf"/>
</dbReference>
<dbReference type="SUPFAM" id="SSF48452">
    <property type="entry name" value="TPR-like"/>
    <property type="match status" value="1"/>
</dbReference>
<feature type="signal peptide" evidence="4">
    <location>
        <begin position="1"/>
        <end position="20"/>
    </location>
</feature>
<feature type="repeat" description="TPR" evidence="3">
    <location>
        <begin position="269"/>
        <end position="302"/>
    </location>
</feature>
<dbReference type="PROSITE" id="PS50005">
    <property type="entry name" value="TPR"/>
    <property type="match status" value="2"/>
</dbReference>
<dbReference type="PANTHER" id="PTHR12558:SF13">
    <property type="entry name" value="CELL DIVISION CYCLE PROTEIN 27 HOMOLOG"/>
    <property type="match status" value="1"/>
</dbReference>
<proteinExistence type="predicted"/>
<evidence type="ECO:0000313" key="6">
    <source>
        <dbReference type="Proteomes" id="UP001319045"/>
    </source>
</evidence>
<keyword evidence="1" id="KW-0677">Repeat</keyword>
<evidence type="ECO:0000256" key="3">
    <source>
        <dbReference type="PROSITE-ProRule" id="PRU00339"/>
    </source>
</evidence>
<dbReference type="PANTHER" id="PTHR12558">
    <property type="entry name" value="CELL DIVISION CYCLE 16,23,27"/>
    <property type="match status" value="1"/>
</dbReference>
<dbReference type="SMART" id="SM00028">
    <property type="entry name" value="TPR"/>
    <property type="match status" value="5"/>
</dbReference>
<protein>
    <recommendedName>
        <fullName evidence="7">Tetratricopeptide repeat protein</fullName>
    </recommendedName>
</protein>
<organism evidence="5 6">
    <name type="scientific">Prevotella herbatica</name>
    <dbReference type="NCBI Taxonomy" id="2801997"/>
    <lineage>
        <taxon>Bacteria</taxon>
        <taxon>Pseudomonadati</taxon>
        <taxon>Bacteroidota</taxon>
        <taxon>Bacteroidia</taxon>
        <taxon>Bacteroidales</taxon>
        <taxon>Prevotellaceae</taxon>
        <taxon>Prevotella</taxon>
    </lineage>
</organism>
<keyword evidence="2 3" id="KW-0802">TPR repeat</keyword>
<feature type="chain" id="PRO_5045786369" description="Tetratricopeptide repeat protein" evidence="4">
    <location>
        <begin position="21"/>
        <end position="315"/>
    </location>
</feature>
<evidence type="ECO:0000256" key="1">
    <source>
        <dbReference type="ARBA" id="ARBA00022737"/>
    </source>
</evidence>
<dbReference type="Pfam" id="PF13174">
    <property type="entry name" value="TPR_6"/>
    <property type="match status" value="1"/>
</dbReference>
<keyword evidence="6" id="KW-1185">Reference proteome</keyword>
<dbReference type="Proteomes" id="UP001319045">
    <property type="component" value="Chromosome"/>
</dbReference>
<keyword evidence="4" id="KW-0732">Signal</keyword>
<dbReference type="InterPro" id="IPR013105">
    <property type="entry name" value="TPR_2"/>
</dbReference>
<gene>
    <name evidence="5" type="ORF">prwr041_10460</name>
</gene>